<keyword evidence="1" id="KW-0732">Signal</keyword>
<evidence type="ECO:0000313" key="2">
    <source>
        <dbReference type="EMBL" id="QNA44382.1"/>
    </source>
</evidence>
<dbReference type="Pfam" id="PF07617">
    <property type="entry name" value="DUF1579"/>
    <property type="match status" value="1"/>
</dbReference>
<keyword evidence="3" id="KW-1185">Reference proteome</keyword>
<dbReference type="RefSeq" id="WP_182802644.1">
    <property type="nucleotide sequence ID" value="NZ_CP060007.1"/>
</dbReference>
<sequence>MKRIALSFSLVAFIFTSCNNETKTESTATDTTAAATTTVPEAPPMDSAAMAKAWQDFMTPGEMHKWMASHAGTWDAEVTSFMPGAPPSTSKATEVVKMVMNGLYQEGNLSGTMMGMPFTGKSIMAYDNAKKQFALTWIDNLGSGLMIMTGQYDAATKTMNLNGTQTDPATGKDSKVRQEQKFIDDDNYVLTMYGDGPDGKEAKFMEATFKRVKK</sequence>
<gene>
    <name evidence="2" type="ORF">H4075_20330</name>
</gene>
<reference evidence="3" key="1">
    <citation type="submission" date="2020-08" db="EMBL/GenBank/DDBJ databases">
        <title>Lacibacter sp. S13-6-6 genome sequencing.</title>
        <authorList>
            <person name="Jin L."/>
        </authorList>
    </citation>
    <scope>NUCLEOTIDE SEQUENCE [LARGE SCALE GENOMIC DNA]</scope>
    <source>
        <strain evidence="3">S13-6-6</strain>
    </source>
</reference>
<organism evidence="2 3">
    <name type="scientific">Lacibacter sediminis</name>
    <dbReference type="NCBI Taxonomy" id="2760713"/>
    <lineage>
        <taxon>Bacteria</taxon>
        <taxon>Pseudomonadati</taxon>
        <taxon>Bacteroidota</taxon>
        <taxon>Chitinophagia</taxon>
        <taxon>Chitinophagales</taxon>
        <taxon>Chitinophagaceae</taxon>
        <taxon>Lacibacter</taxon>
    </lineage>
</organism>
<dbReference type="EMBL" id="CP060007">
    <property type="protein sequence ID" value="QNA44382.1"/>
    <property type="molecule type" value="Genomic_DNA"/>
</dbReference>
<evidence type="ECO:0000313" key="3">
    <source>
        <dbReference type="Proteomes" id="UP000515344"/>
    </source>
</evidence>
<proteinExistence type="predicted"/>
<dbReference type="InterPro" id="IPR011473">
    <property type="entry name" value="DUF1579"/>
</dbReference>
<protein>
    <submittedName>
        <fullName evidence="2">DUF1579 domain-containing protein</fullName>
    </submittedName>
</protein>
<name>A0A7G5XFX9_9BACT</name>
<accession>A0A7G5XFX9</accession>
<dbReference type="AlphaFoldDB" id="A0A7G5XFX9"/>
<dbReference type="PROSITE" id="PS51257">
    <property type="entry name" value="PROKAR_LIPOPROTEIN"/>
    <property type="match status" value="1"/>
</dbReference>
<dbReference type="KEGG" id="lacs:H4075_20330"/>
<feature type="signal peptide" evidence="1">
    <location>
        <begin position="1"/>
        <end position="20"/>
    </location>
</feature>
<evidence type="ECO:0000256" key="1">
    <source>
        <dbReference type="SAM" id="SignalP"/>
    </source>
</evidence>
<feature type="chain" id="PRO_5028817587" evidence="1">
    <location>
        <begin position="21"/>
        <end position="214"/>
    </location>
</feature>
<dbReference type="Proteomes" id="UP000515344">
    <property type="component" value="Chromosome"/>
</dbReference>